<dbReference type="Pfam" id="PF02875">
    <property type="entry name" value="Mur_ligase_C"/>
    <property type="match status" value="1"/>
</dbReference>
<keyword evidence="1 10" id="KW-0963">Cytoplasm</keyword>
<feature type="domain" description="Mur ligase C-terminal" evidence="13">
    <location>
        <begin position="340"/>
        <end position="452"/>
    </location>
</feature>
<evidence type="ECO:0000259" key="12">
    <source>
        <dbReference type="Pfam" id="PF01225"/>
    </source>
</evidence>
<sequence length="484" mass="50291">MTDDLRQPLWTAREALAATGGTGPDGWQAHGVSIDSRSLLAGDLFVALAGPSFDGHDFVAKALEKGAAAALVHRLPEGLPAGAPLLLVEDTLDALRALGRAGRDRSSARILAVTGSAGKTGTKDALRACLSTRGLAYANAASFNNHWGVPLSLARLPREAAFGIFELGMNHAGEIAALTRLVRPEIAVITNIGLAHIEYLGSQEAIADAKAEIFLGMPASGAAVLPRDDAQYERLQSHARKAGIGRVVGFGRHPQAEIRLVSADLYATCSAVSAVVFGEPIEFCLSLPGEHHVFNALAVLGAARLAGADLGEAAAELARLKPLKGRGARRKLELPGGPCLLIDESYNANPKSVEAALSVLAKAALGPGGRRVAVLGDMLELGAAAADYHRALARPLEVYGIDRLYCCGPMMGELAKILPAGRLGAHEPDSRALAARVVAELRPGDAVLVKGSLGSRMAAVIEALDALEGRDDDDQVPPRAANGN</sequence>
<dbReference type="Pfam" id="PF01225">
    <property type="entry name" value="Mur_ligase"/>
    <property type="match status" value="1"/>
</dbReference>
<dbReference type="GO" id="GO:0051301">
    <property type="term" value="P:cell division"/>
    <property type="evidence" value="ECO:0007669"/>
    <property type="project" value="UniProtKB-KW"/>
</dbReference>
<evidence type="ECO:0000256" key="5">
    <source>
        <dbReference type="ARBA" id="ARBA00022840"/>
    </source>
</evidence>
<dbReference type="InterPro" id="IPR051046">
    <property type="entry name" value="MurCDEF_CellWall_CoF430Synth"/>
</dbReference>
<evidence type="ECO:0000256" key="3">
    <source>
        <dbReference type="ARBA" id="ARBA00022618"/>
    </source>
</evidence>
<dbReference type="GO" id="GO:0071555">
    <property type="term" value="P:cell wall organization"/>
    <property type="evidence" value="ECO:0007669"/>
    <property type="project" value="UniProtKB-KW"/>
</dbReference>
<protein>
    <recommendedName>
        <fullName evidence="10 11">UDP-N-acetylmuramoyl-tripeptide--D-alanyl-D-alanine ligase</fullName>
        <ecNumber evidence="10 11">6.3.2.10</ecNumber>
    </recommendedName>
    <alternativeName>
        <fullName evidence="10">D-alanyl-D-alanine-adding enzyme</fullName>
    </alternativeName>
</protein>
<evidence type="ECO:0000259" key="13">
    <source>
        <dbReference type="Pfam" id="PF02875"/>
    </source>
</evidence>
<dbReference type="AlphaFoldDB" id="A0A1Y6CRK4"/>
<dbReference type="InterPro" id="IPR036615">
    <property type="entry name" value="Mur_ligase_C_dom_sf"/>
</dbReference>
<comment type="function">
    <text evidence="10 11">Involved in cell wall formation. Catalyzes the final step in the synthesis of UDP-N-acetylmuramoyl-pentapeptide, the precursor of murein.</text>
</comment>
<evidence type="ECO:0000256" key="2">
    <source>
        <dbReference type="ARBA" id="ARBA00022598"/>
    </source>
</evidence>
<organism evidence="15 16">
    <name type="scientific">Tistlia consotensis USBA 355</name>
    <dbReference type="NCBI Taxonomy" id="560819"/>
    <lineage>
        <taxon>Bacteria</taxon>
        <taxon>Pseudomonadati</taxon>
        <taxon>Pseudomonadota</taxon>
        <taxon>Alphaproteobacteria</taxon>
        <taxon>Rhodospirillales</taxon>
        <taxon>Rhodovibrionaceae</taxon>
        <taxon>Tistlia</taxon>
    </lineage>
</organism>
<keyword evidence="4 10" id="KW-0547">Nucleotide-binding</keyword>
<keyword evidence="6 10" id="KW-0133">Cell shape</keyword>
<dbReference type="InterPro" id="IPR013221">
    <property type="entry name" value="Mur_ligase_cen"/>
</dbReference>
<dbReference type="SUPFAM" id="SSF53244">
    <property type="entry name" value="MurD-like peptide ligases, peptide-binding domain"/>
    <property type="match status" value="1"/>
</dbReference>
<evidence type="ECO:0000259" key="14">
    <source>
        <dbReference type="Pfam" id="PF08245"/>
    </source>
</evidence>
<dbReference type="Pfam" id="PF08245">
    <property type="entry name" value="Mur_ligase_M"/>
    <property type="match status" value="1"/>
</dbReference>
<dbReference type="EMBL" id="FWZX01000030">
    <property type="protein sequence ID" value="SMF71006.1"/>
    <property type="molecule type" value="Genomic_DNA"/>
</dbReference>
<keyword evidence="5 10" id="KW-0067">ATP-binding</keyword>
<keyword evidence="9 10" id="KW-0961">Cell wall biogenesis/degradation</keyword>
<dbReference type="InterPro" id="IPR005863">
    <property type="entry name" value="UDP-N-AcMur_synth"/>
</dbReference>
<dbReference type="GO" id="GO:0008360">
    <property type="term" value="P:regulation of cell shape"/>
    <property type="evidence" value="ECO:0007669"/>
    <property type="project" value="UniProtKB-KW"/>
</dbReference>
<evidence type="ECO:0000256" key="9">
    <source>
        <dbReference type="ARBA" id="ARBA00023316"/>
    </source>
</evidence>
<comment type="subcellular location">
    <subcellularLocation>
        <location evidence="10 11">Cytoplasm</location>
    </subcellularLocation>
</comment>
<comment type="pathway">
    <text evidence="10 11">Cell wall biogenesis; peptidoglycan biosynthesis.</text>
</comment>
<dbReference type="InterPro" id="IPR004101">
    <property type="entry name" value="Mur_ligase_C"/>
</dbReference>
<dbReference type="STRING" id="560819.SAMN05428998_13012"/>
<dbReference type="InterPro" id="IPR035911">
    <property type="entry name" value="MurE/MurF_N"/>
</dbReference>
<comment type="similarity">
    <text evidence="10">Belongs to the MurCDEF family. MurF subfamily.</text>
</comment>
<evidence type="ECO:0000256" key="6">
    <source>
        <dbReference type="ARBA" id="ARBA00022960"/>
    </source>
</evidence>
<dbReference type="NCBIfam" id="NF010693">
    <property type="entry name" value="PRK14093.1"/>
    <property type="match status" value="1"/>
</dbReference>
<reference evidence="15 16" key="1">
    <citation type="submission" date="2017-04" db="EMBL/GenBank/DDBJ databases">
        <authorList>
            <person name="Afonso C.L."/>
            <person name="Miller P.J."/>
            <person name="Scott M.A."/>
            <person name="Spackman E."/>
            <person name="Goraichik I."/>
            <person name="Dimitrov K.M."/>
            <person name="Suarez D.L."/>
            <person name="Swayne D.E."/>
        </authorList>
    </citation>
    <scope>NUCLEOTIDE SEQUENCE [LARGE SCALE GENOMIC DNA]</scope>
    <source>
        <strain evidence="15 16">USBA 355</strain>
    </source>
</reference>
<dbReference type="NCBIfam" id="TIGR01143">
    <property type="entry name" value="murF"/>
    <property type="match status" value="1"/>
</dbReference>
<dbReference type="InterPro" id="IPR036565">
    <property type="entry name" value="Mur-like_cat_sf"/>
</dbReference>
<dbReference type="InterPro" id="IPR000713">
    <property type="entry name" value="Mur_ligase_N"/>
</dbReference>
<keyword evidence="2 10" id="KW-0436">Ligase</keyword>
<dbReference type="GO" id="GO:0008766">
    <property type="term" value="F:UDP-N-acetylmuramoylalanyl-D-glutamyl-2,6-diaminopimelate-D-alanyl-D-alanine ligase activity"/>
    <property type="evidence" value="ECO:0007669"/>
    <property type="project" value="RHEA"/>
</dbReference>
<keyword evidence="16" id="KW-1185">Reference proteome</keyword>
<keyword evidence="8 10" id="KW-0131">Cell cycle</keyword>
<dbReference type="GO" id="GO:0005737">
    <property type="term" value="C:cytoplasm"/>
    <property type="evidence" value="ECO:0007669"/>
    <property type="project" value="UniProtKB-SubCell"/>
</dbReference>
<evidence type="ECO:0000313" key="15">
    <source>
        <dbReference type="EMBL" id="SMF71006.1"/>
    </source>
</evidence>
<dbReference type="SUPFAM" id="SSF63418">
    <property type="entry name" value="MurE/MurF N-terminal domain"/>
    <property type="match status" value="1"/>
</dbReference>
<dbReference type="GO" id="GO:0047480">
    <property type="term" value="F:UDP-N-acetylmuramoyl-tripeptide-D-alanyl-D-alanine ligase activity"/>
    <property type="evidence" value="ECO:0007669"/>
    <property type="project" value="UniProtKB-UniRule"/>
</dbReference>
<dbReference type="EC" id="6.3.2.10" evidence="10 11"/>
<proteinExistence type="inferred from homology"/>
<dbReference type="SUPFAM" id="SSF53623">
    <property type="entry name" value="MurD-like peptide ligases, catalytic domain"/>
    <property type="match status" value="1"/>
</dbReference>
<dbReference type="RefSeq" id="WP_085125588.1">
    <property type="nucleotide sequence ID" value="NZ_FWZX01000030.1"/>
</dbReference>
<keyword evidence="7 10" id="KW-0573">Peptidoglycan synthesis</keyword>
<comment type="caution">
    <text evidence="10">Lacks conserved residue(s) required for the propagation of feature annotation.</text>
</comment>
<dbReference type="HAMAP" id="MF_02019">
    <property type="entry name" value="MurF"/>
    <property type="match status" value="1"/>
</dbReference>
<gene>
    <name evidence="10" type="primary">murF</name>
    <name evidence="15" type="ORF">SAMN05428998_13012</name>
</gene>
<evidence type="ECO:0000256" key="4">
    <source>
        <dbReference type="ARBA" id="ARBA00022741"/>
    </source>
</evidence>
<dbReference type="Gene3D" id="3.40.1190.10">
    <property type="entry name" value="Mur-like, catalytic domain"/>
    <property type="match status" value="1"/>
</dbReference>
<evidence type="ECO:0000256" key="10">
    <source>
        <dbReference type="HAMAP-Rule" id="MF_02019"/>
    </source>
</evidence>
<evidence type="ECO:0000256" key="8">
    <source>
        <dbReference type="ARBA" id="ARBA00023306"/>
    </source>
</evidence>
<accession>A0A1Y6CRK4</accession>
<keyword evidence="3 10" id="KW-0132">Cell division</keyword>
<evidence type="ECO:0000256" key="7">
    <source>
        <dbReference type="ARBA" id="ARBA00022984"/>
    </source>
</evidence>
<dbReference type="GO" id="GO:0005524">
    <property type="term" value="F:ATP binding"/>
    <property type="evidence" value="ECO:0007669"/>
    <property type="project" value="UniProtKB-UniRule"/>
</dbReference>
<dbReference type="UniPathway" id="UPA00219"/>
<name>A0A1Y6CRK4_9PROT</name>
<dbReference type="PANTHER" id="PTHR43024:SF1">
    <property type="entry name" value="UDP-N-ACETYLMURAMOYL-TRIPEPTIDE--D-ALANYL-D-ALANINE LIGASE"/>
    <property type="match status" value="1"/>
</dbReference>
<dbReference type="Proteomes" id="UP000192917">
    <property type="component" value="Unassembled WGS sequence"/>
</dbReference>
<feature type="domain" description="Mur ligase N-terminal catalytic" evidence="12">
    <location>
        <begin position="29"/>
        <end position="100"/>
    </location>
</feature>
<evidence type="ECO:0000313" key="16">
    <source>
        <dbReference type="Proteomes" id="UP000192917"/>
    </source>
</evidence>
<comment type="catalytic activity">
    <reaction evidence="10 11">
        <text>D-alanyl-D-alanine + UDP-N-acetyl-alpha-D-muramoyl-L-alanyl-gamma-D-glutamyl-meso-2,6-diaminopimelate + ATP = UDP-N-acetyl-alpha-D-muramoyl-L-alanyl-gamma-D-glutamyl-meso-2,6-diaminopimeloyl-D-alanyl-D-alanine + ADP + phosphate + H(+)</text>
        <dbReference type="Rhea" id="RHEA:28374"/>
        <dbReference type="ChEBI" id="CHEBI:15378"/>
        <dbReference type="ChEBI" id="CHEBI:30616"/>
        <dbReference type="ChEBI" id="CHEBI:43474"/>
        <dbReference type="ChEBI" id="CHEBI:57822"/>
        <dbReference type="ChEBI" id="CHEBI:61386"/>
        <dbReference type="ChEBI" id="CHEBI:83905"/>
        <dbReference type="ChEBI" id="CHEBI:456216"/>
        <dbReference type="EC" id="6.3.2.10"/>
    </reaction>
</comment>
<feature type="domain" description="Mur ligase central" evidence="14">
    <location>
        <begin position="113"/>
        <end position="303"/>
    </location>
</feature>
<evidence type="ECO:0000256" key="11">
    <source>
        <dbReference type="RuleBase" id="RU004136"/>
    </source>
</evidence>
<dbReference type="Gene3D" id="3.90.190.20">
    <property type="entry name" value="Mur ligase, C-terminal domain"/>
    <property type="match status" value="1"/>
</dbReference>
<dbReference type="GO" id="GO:0009252">
    <property type="term" value="P:peptidoglycan biosynthetic process"/>
    <property type="evidence" value="ECO:0007669"/>
    <property type="project" value="UniProtKB-UniRule"/>
</dbReference>
<dbReference type="PANTHER" id="PTHR43024">
    <property type="entry name" value="UDP-N-ACETYLMURAMOYL-TRIPEPTIDE--D-ALANYL-D-ALANINE LIGASE"/>
    <property type="match status" value="1"/>
</dbReference>
<evidence type="ECO:0000256" key="1">
    <source>
        <dbReference type="ARBA" id="ARBA00022490"/>
    </source>
</evidence>
<dbReference type="Gene3D" id="3.40.1390.10">
    <property type="entry name" value="MurE/MurF, N-terminal domain"/>
    <property type="match status" value="1"/>
</dbReference>